<dbReference type="SUPFAM" id="SSF57667">
    <property type="entry name" value="beta-beta-alpha zinc fingers"/>
    <property type="match status" value="3"/>
</dbReference>
<evidence type="ECO:0000256" key="2">
    <source>
        <dbReference type="ARBA" id="ARBA00022723"/>
    </source>
</evidence>
<accession>A0ABQ7R1T7</accession>
<evidence type="ECO:0000256" key="1">
    <source>
        <dbReference type="ARBA" id="ARBA00004123"/>
    </source>
</evidence>
<evidence type="ECO:0000259" key="10">
    <source>
        <dbReference type="PROSITE" id="PS50157"/>
    </source>
</evidence>
<evidence type="ECO:0000256" key="7">
    <source>
        <dbReference type="ARBA" id="ARBA00023242"/>
    </source>
</evidence>
<keyword evidence="7" id="KW-0539">Nucleus</keyword>
<dbReference type="PANTHER" id="PTHR16515">
    <property type="entry name" value="PR DOMAIN ZINC FINGER PROTEIN"/>
    <property type="match status" value="1"/>
</dbReference>
<dbReference type="PROSITE" id="PS50157">
    <property type="entry name" value="ZINC_FINGER_C2H2_2"/>
    <property type="match status" value="5"/>
</dbReference>
<keyword evidence="6" id="KW-0238">DNA-binding</keyword>
<keyword evidence="5 9" id="KW-0862">Zinc</keyword>
<dbReference type="EMBL" id="JAHIBW010000004">
    <property type="protein sequence ID" value="KAG7311272.1"/>
    <property type="molecule type" value="Genomic_DNA"/>
</dbReference>
<dbReference type="Pfam" id="PF00096">
    <property type="entry name" value="zf-C2H2"/>
    <property type="match status" value="4"/>
</dbReference>
<feature type="binding site" evidence="9">
    <location>
        <position position="11"/>
    </location>
    <ligand>
        <name>Zn(2+)</name>
        <dbReference type="ChEBI" id="CHEBI:29105"/>
    </ligand>
</feature>
<evidence type="ECO:0000256" key="8">
    <source>
        <dbReference type="PROSITE-ProRule" id="PRU00042"/>
    </source>
</evidence>
<dbReference type="InterPro" id="IPR050331">
    <property type="entry name" value="Zinc_finger"/>
</dbReference>
<feature type="domain" description="C2H2-type" evidence="10">
    <location>
        <begin position="227"/>
        <end position="254"/>
    </location>
</feature>
<dbReference type="SMART" id="SM00355">
    <property type="entry name" value="ZnF_C2H2"/>
    <property type="match status" value="5"/>
</dbReference>
<feature type="domain" description="C2H2-type" evidence="10">
    <location>
        <begin position="255"/>
        <end position="282"/>
    </location>
</feature>
<proteinExistence type="predicted"/>
<dbReference type="PROSITE" id="PS51915">
    <property type="entry name" value="ZAD"/>
    <property type="match status" value="1"/>
</dbReference>
<dbReference type="SMART" id="SM00868">
    <property type="entry name" value="zf-AD"/>
    <property type="match status" value="1"/>
</dbReference>
<organism evidence="12 13">
    <name type="scientific">Plutella xylostella</name>
    <name type="common">Diamondback moth</name>
    <name type="synonym">Plutella maculipennis</name>
    <dbReference type="NCBI Taxonomy" id="51655"/>
    <lineage>
        <taxon>Eukaryota</taxon>
        <taxon>Metazoa</taxon>
        <taxon>Ecdysozoa</taxon>
        <taxon>Arthropoda</taxon>
        <taxon>Hexapoda</taxon>
        <taxon>Insecta</taxon>
        <taxon>Pterygota</taxon>
        <taxon>Neoptera</taxon>
        <taxon>Endopterygota</taxon>
        <taxon>Lepidoptera</taxon>
        <taxon>Glossata</taxon>
        <taxon>Ditrysia</taxon>
        <taxon>Yponomeutoidea</taxon>
        <taxon>Plutellidae</taxon>
        <taxon>Plutella</taxon>
    </lineage>
</organism>
<protein>
    <submittedName>
        <fullName evidence="12">Uncharacterized protein</fullName>
    </submittedName>
</protein>
<evidence type="ECO:0000313" key="13">
    <source>
        <dbReference type="Proteomes" id="UP000823941"/>
    </source>
</evidence>
<feature type="domain" description="C2H2-type" evidence="10">
    <location>
        <begin position="199"/>
        <end position="226"/>
    </location>
</feature>
<sequence>MSEVHNICRLCMDTKVLKNMFVENLSSKIFSCVEIQVHPDDGLPQCICVQCEQNINSFYNFKQKCSEINNKLKSSLEAQELDSKSSSDVETTIKIEYDFSNSDLKDTLESWLGGDARPFNHHYLEEELTNLEDEINSSFLDKKHTSEDNIHESKPCYEKKQNKKTKEQIVYQCELCGNIYKTRSILETHLKSHTGVKLYSCSVCPKRFTRAAHKIVHMRAHMGIKPYICEICGRSSTKRQDLIRHLRIHSDEKKYNCPTCNRKFKRSGDVHAHMRTHTGVRPFHCPNCDKCYTSQSGLRKHYKTHCNSKAFVNNLLSKASAE</sequence>
<evidence type="ECO:0000256" key="4">
    <source>
        <dbReference type="ARBA" id="ARBA00022771"/>
    </source>
</evidence>
<keyword evidence="3" id="KW-0677">Repeat</keyword>
<comment type="caution">
    <text evidence="12">The sequence shown here is derived from an EMBL/GenBank/DDBJ whole genome shotgun (WGS) entry which is preliminary data.</text>
</comment>
<evidence type="ECO:0000256" key="3">
    <source>
        <dbReference type="ARBA" id="ARBA00022737"/>
    </source>
</evidence>
<evidence type="ECO:0000256" key="6">
    <source>
        <dbReference type="ARBA" id="ARBA00023125"/>
    </source>
</evidence>
<keyword evidence="13" id="KW-1185">Reference proteome</keyword>
<dbReference type="InterPro" id="IPR013087">
    <property type="entry name" value="Znf_C2H2_type"/>
</dbReference>
<dbReference type="Gene3D" id="3.30.160.60">
    <property type="entry name" value="Classic Zinc Finger"/>
    <property type="match status" value="5"/>
</dbReference>
<feature type="domain" description="ZAD" evidence="11">
    <location>
        <begin position="6"/>
        <end position="75"/>
    </location>
</feature>
<evidence type="ECO:0000313" key="12">
    <source>
        <dbReference type="EMBL" id="KAG7311272.1"/>
    </source>
</evidence>
<feature type="domain" description="C2H2-type" evidence="10">
    <location>
        <begin position="283"/>
        <end position="310"/>
    </location>
</feature>
<keyword evidence="2 9" id="KW-0479">Metal-binding</keyword>
<feature type="binding site" evidence="9">
    <location>
        <position position="48"/>
    </location>
    <ligand>
        <name>Zn(2+)</name>
        <dbReference type="ChEBI" id="CHEBI:29105"/>
    </ligand>
</feature>
<comment type="subcellular location">
    <subcellularLocation>
        <location evidence="1">Nucleus</location>
    </subcellularLocation>
</comment>
<feature type="binding site" evidence="9">
    <location>
        <position position="8"/>
    </location>
    <ligand>
        <name>Zn(2+)</name>
        <dbReference type="ChEBI" id="CHEBI:29105"/>
    </ligand>
</feature>
<dbReference type="Pfam" id="PF07776">
    <property type="entry name" value="zf-AD"/>
    <property type="match status" value="1"/>
</dbReference>
<feature type="domain" description="C2H2-type" evidence="10">
    <location>
        <begin position="171"/>
        <end position="198"/>
    </location>
</feature>
<dbReference type="SUPFAM" id="SSF57716">
    <property type="entry name" value="Glucocorticoid receptor-like (DNA-binding domain)"/>
    <property type="match status" value="1"/>
</dbReference>
<evidence type="ECO:0000256" key="9">
    <source>
        <dbReference type="PROSITE-ProRule" id="PRU01263"/>
    </source>
</evidence>
<feature type="binding site" evidence="9">
    <location>
        <position position="51"/>
    </location>
    <ligand>
        <name>Zn(2+)</name>
        <dbReference type="ChEBI" id="CHEBI:29105"/>
    </ligand>
</feature>
<keyword evidence="4 8" id="KW-0863">Zinc-finger</keyword>
<dbReference type="PANTHER" id="PTHR16515:SF49">
    <property type="entry name" value="GASTRULA ZINC FINGER PROTEIN XLCGF49.1-LIKE-RELATED"/>
    <property type="match status" value="1"/>
</dbReference>
<dbReference type="InterPro" id="IPR012934">
    <property type="entry name" value="Znf_AD"/>
</dbReference>
<evidence type="ECO:0000259" key="11">
    <source>
        <dbReference type="PROSITE" id="PS51915"/>
    </source>
</evidence>
<dbReference type="Gene3D" id="3.40.1800.20">
    <property type="match status" value="1"/>
</dbReference>
<evidence type="ECO:0000256" key="5">
    <source>
        <dbReference type="ARBA" id="ARBA00022833"/>
    </source>
</evidence>
<dbReference type="Proteomes" id="UP000823941">
    <property type="component" value="Chromosome 4"/>
</dbReference>
<name>A0ABQ7R1T7_PLUXY</name>
<dbReference type="PROSITE" id="PS00028">
    <property type="entry name" value="ZINC_FINGER_C2H2_1"/>
    <property type="match status" value="4"/>
</dbReference>
<gene>
    <name evidence="12" type="ORF">JYU34_002303</name>
</gene>
<reference evidence="12 13" key="1">
    <citation type="submission" date="2021-06" db="EMBL/GenBank/DDBJ databases">
        <title>A haploid diamondback moth (Plutella xylostella L.) genome assembly resolves 31 chromosomes and identifies a diamide resistance mutation.</title>
        <authorList>
            <person name="Ward C.M."/>
            <person name="Perry K.D."/>
            <person name="Baker G."/>
            <person name="Powis K."/>
            <person name="Heckel D.G."/>
            <person name="Baxter S.W."/>
        </authorList>
    </citation>
    <scope>NUCLEOTIDE SEQUENCE [LARGE SCALE GENOMIC DNA]</scope>
    <source>
        <strain evidence="12 13">LV</strain>
        <tissue evidence="12">Single pupa</tissue>
    </source>
</reference>
<dbReference type="InterPro" id="IPR036236">
    <property type="entry name" value="Znf_C2H2_sf"/>
</dbReference>